<dbReference type="Proteomes" id="UP000249390">
    <property type="component" value="Unassembled WGS sequence"/>
</dbReference>
<evidence type="ECO:0000313" key="2">
    <source>
        <dbReference type="EMBL" id="RAL43777.1"/>
    </source>
</evidence>
<dbReference type="EMBL" id="NQVE01000152">
    <property type="protein sequence ID" value="RAL43777.1"/>
    <property type="molecule type" value="Genomic_DNA"/>
</dbReference>
<protein>
    <submittedName>
        <fullName evidence="2">Uncharacterized protein</fullName>
    </submittedName>
</protein>
<name>A0A328DDJ4_9ASTE</name>
<comment type="caution">
    <text evidence="2">The sequence shown here is derived from an EMBL/GenBank/DDBJ whole genome shotgun (WGS) entry which is preliminary data.</text>
</comment>
<feature type="compositionally biased region" description="Basic residues" evidence="1">
    <location>
        <begin position="150"/>
        <end position="162"/>
    </location>
</feature>
<dbReference type="AlphaFoldDB" id="A0A328DDJ4"/>
<reference evidence="2 3" key="1">
    <citation type="submission" date="2018-06" db="EMBL/GenBank/DDBJ databases">
        <title>The Genome of Cuscuta australis (Dodder) Provides Insight into the Evolution of Plant Parasitism.</title>
        <authorList>
            <person name="Liu H."/>
        </authorList>
    </citation>
    <scope>NUCLEOTIDE SEQUENCE [LARGE SCALE GENOMIC DNA]</scope>
    <source>
        <strain evidence="3">cv. Yunnan</strain>
        <tissue evidence="2">Vines</tissue>
    </source>
</reference>
<accession>A0A328DDJ4</accession>
<keyword evidence="3" id="KW-1185">Reference proteome</keyword>
<sequence length="173" mass="19997">MINSLTYFPSCLLFEVSRNAWPPIPCVYTLPKKSDGIKWGCLVCFNAKKVMNSMIPKNLNLTFFSQQRISTLCRQKLQSLLKEEFLLAMLCTMISKDGRSRALKSLAAEILGACIQQGEHCPVEDARAAMFLYLKHRKRWEKHVKDFTRMKKKQGTRKPKKQRGVDEDQRAPE</sequence>
<dbReference type="GO" id="GO:0003676">
    <property type="term" value="F:nucleic acid binding"/>
    <property type="evidence" value="ECO:0007669"/>
    <property type="project" value="InterPro"/>
</dbReference>
<feature type="compositionally biased region" description="Basic and acidic residues" evidence="1">
    <location>
        <begin position="163"/>
        <end position="173"/>
    </location>
</feature>
<evidence type="ECO:0000313" key="3">
    <source>
        <dbReference type="Proteomes" id="UP000249390"/>
    </source>
</evidence>
<feature type="region of interest" description="Disordered" evidence="1">
    <location>
        <begin position="145"/>
        <end position="173"/>
    </location>
</feature>
<dbReference type="InterPro" id="IPR036397">
    <property type="entry name" value="RNaseH_sf"/>
</dbReference>
<proteinExistence type="predicted"/>
<dbReference type="Gene3D" id="3.30.420.10">
    <property type="entry name" value="Ribonuclease H-like superfamily/Ribonuclease H"/>
    <property type="match status" value="1"/>
</dbReference>
<evidence type="ECO:0000256" key="1">
    <source>
        <dbReference type="SAM" id="MobiDB-lite"/>
    </source>
</evidence>
<gene>
    <name evidence="2" type="ORF">DM860_014278</name>
</gene>
<organism evidence="2 3">
    <name type="scientific">Cuscuta australis</name>
    <dbReference type="NCBI Taxonomy" id="267555"/>
    <lineage>
        <taxon>Eukaryota</taxon>
        <taxon>Viridiplantae</taxon>
        <taxon>Streptophyta</taxon>
        <taxon>Embryophyta</taxon>
        <taxon>Tracheophyta</taxon>
        <taxon>Spermatophyta</taxon>
        <taxon>Magnoliopsida</taxon>
        <taxon>eudicotyledons</taxon>
        <taxon>Gunneridae</taxon>
        <taxon>Pentapetalae</taxon>
        <taxon>asterids</taxon>
        <taxon>lamiids</taxon>
        <taxon>Solanales</taxon>
        <taxon>Convolvulaceae</taxon>
        <taxon>Cuscuteae</taxon>
        <taxon>Cuscuta</taxon>
        <taxon>Cuscuta subgen. Grammica</taxon>
        <taxon>Cuscuta sect. Cleistogrammica</taxon>
    </lineage>
</organism>